<keyword evidence="8" id="KW-0368">Histidine biosynthesis</keyword>
<dbReference type="InterPro" id="IPR015421">
    <property type="entry name" value="PyrdxlP-dep_Trfase_major"/>
</dbReference>
<name>A0A6A3CYF3_HIBSY</name>
<dbReference type="AlphaFoldDB" id="A0A6A3CYF3"/>
<dbReference type="HAMAP" id="MF_01023">
    <property type="entry name" value="HisC_aminotrans_2"/>
    <property type="match status" value="1"/>
</dbReference>
<evidence type="ECO:0000256" key="2">
    <source>
        <dbReference type="ARBA" id="ARBA00005011"/>
    </source>
</evidence>
<evidence type="ECO:0000256" key="5">
    <source>
        <dbReference type="ARBA" id="ARBA00022605"/>
    </source>
</evidence>
<evidence type="ECO:0000256" key="6">
    <source>
        <dbReference type="ARBA" id="ARBA00022679"/>
    </source>
</evidence>
<dbReference type="Gene3D" id="3.90.1150.10">
    <property type="entry name" value="Aspartate Aminotransferase, domain 1"/>
    <property type="match status" value="1"/>
</dbReference>
<evidence type="ECO:0000256" key="3">
    <source>
        <dbReference type="ARBA" id="ARBA00012748"/>
    </source>
</evidence>
<dbReference type="CDD" id="cd00609">
    <property type="entry name" value="AAT_like"/>
    <property type="match status" value="1"/>
</dbReference>
<dbReference type="PANTHER" id="PTHR42885">
    <property type="entry name" value="HISTIDINOL-PHOSPHATE AMINOTRANSFERASE-RELATED"/>
    <property type="match status" value="1"/>
</dbReference>
<dbReference type="Gene3D" id="3.40.640.10">
    <property type="entry name" value="Type I PLP-dependent aspartate aminotransferase-like (Major domain)"/>
    <property type="match status" value="1"/>
</dbReference>
<keyword evidence="7" id="KW-0663">Pyridoxal phosphate</keyword>
<dbReference type="GO" id="GO:0004400">
    <property type="term" value="F:histidinol-phosphate transaminase activity"/>
    <property type="evidence" value="ECO:0007669"/>
    <property type="project" value="UniProtKB-EC"/>
</dbReference>
<protein>
    <recommendedName>
        <fullName evidence="3">histidinol-phosphate transaminase</fullName>
        <ecNumber evidence="3">2.6.1.9</ecNumber>
    </recommendedName>
    <alternativeName>
        <fullName evidence="9">Imidazole acetol-phosphate transaminase</fullName>
    </alternativeName>
</protein>
<evidence type="ECO:0000256" key="4">
    <source>
        <dbReference type="ARBA" id="ARBA00022576"/>
    </source>
</evidence>
<keyword evidence="4 12" id="KW-0032">Aminotransferase</keyword>
<dbReference type="Pfam" id="PF00155">
    <property type="entry name" value="Aminotran_1_2"/>
    <property type="match status" value="1"/>
</dbReference>
<dbReference type="PANTHER" id="PTHR42885:SF2">
    <property type="entry name" value="HISTIDINOL-PHOSPHATE AMINOTRANSFERASE"/>
    <property type="match status" value="1"/>
</dbReference>
<gene>
    <name evidence="12" type="ORF">F3Y22_tig00001120pilonHSYRG00184</name>
</gene>
<dbReference type="GO" id="GO:0030170">
    <property type="term" value="F:pyridoxal phosphate binding"/>
    <property type="evidence" value="ECO:0007669"/>
    <property type="project" value="InterPro"/>
</dbReference>
<dbReference type="NCBIfam" id="TIGR01141">
    <property type="entry name" value="hisC"/>
    <property type="match status" value="1"/>
</dbReference>
<proteinExistence type="inferred from homology"/>
<evidence type="ECO:0000259" key="11">
    <source>
        <dbReference type="Pfam" id="PF00155"/>
    </source>
</evidence>
<evidence type="ECO:0000313" key="12">
    <source>
        <dbReference type="EMBL" id="KAE8733557.1"/>
    </source>
</evidence>
<evidence type="ECO:0000313" key="13">
    <source>
        <dbReference type="Proteomes" id="UP000436088"/>
    </source>
</evidence>
<dbReference type="InterPro" id="IPR005861">
    <property type="entry name" value="HisP_aminotrans"/>
</dbReference>
<dbReference type="GO" id="GO:0000105">
    <property type="term" value="P:L-histidine biosynthetic process"/>
    <property type="evidence" value="ECO:0007669"/>
    <property type="project" value="UniProtKB-KW"/>
</dbReference>
<evidence type="ECO:0000256" key="8">
    <source>
        <dbReference type="ARBA" id="ARBA00023102"/>
    </source>
</evidence>
<reference evidence="12" key="1">
    <citation type="submission" date="2019-09" db="EMBL/GenBank/DDBJ databases">
        <title>Draft genome information of white flower Hibiscus syriacus.</title>
        <authorList>
            <person name="Kim Y.-M."/>
        </authorList>
    </citation>
    <scope>NUCLEOTIDE SEQUENCE [LARGE SCALE GENOMIC DNA]</scope>
    <source>
        <strain evidence="12">YM2019G1</strain>
    </source>
</reference>
<organism evidence="12 13">
    <name type="scientific">Hibiscus syriacus</name>
    <name type="common">Rose of Sharon</name>
    <dbReference type="NCBI Taxonomy" id="106335"/>
    <lineage>
        <taxon>Eukaryota</taxon>
        <taxon>Viridiplantae</taxon>
        <taxon>Streptophyta</taxon>
        <taxon>Embryophyta</taxon>
        <taxon>Tracheophyta</taxon>
        <taxon>Spermatophyta</taxon>
        <taxon>Magnoliopsida</taxon>
        <taxon>eudicotyledons</taxon>
        <taxon>Gunneridae</taxon>
        <taxon>Pentapetalae</taxon>
        <taxon>rosids</taxon>
        <taxon>malvids</taxon>
        <taxon>Malvales</taxon>
        <taxon>Malvaceae</taxon>
        <taxon>Malvoideae</taxon>
        <taxon>Hibiscus</taxon>
    </lineage>
</organism>
<keyword evidence="5" id="KW-0028">Amino-acid biosynthesis</keyword>
<comment type="caution">
    <text evidence="12">The sequence shown here is derived from an EMBL/GenBank/DDBJ whole genome shotgun (WGS) entry which is preliminary data.</text>
</comment>
<comment type="catalytic activity">
    <reaction evidence="10">
        <text>L-histidinol phosphate + 2-oxoglutarate = 3-(imidazol-4-yl)-2-oxopropyl phosphate + L-glutamate</text>
        <dbReference type="Rhea" id="RHEA:23744"/>
        <dbReference type="ChEBI" id="CHEBI:16810"/>
        <dbReference type="ChEBI" id="CHEBI:29985"/>
        <dbReference type="ChEBI" id="CHEBI:57766"/>
        <dbReference type="ChEBI" id="CHEBI:57980"/>
        <dbReference type="EC" id="2.6.1.9"/>
    </reaction>
</comment>
<dbReference type="EC" id="2.6.1.9" evidence="3"/>
<evidence type="ECO:0000256" key="9">
    <source>
        <dbReference type="ARBA" id="ARBA00030262"/>
    </source>
</evidence>
<keyword evidence="6" id="KW-0808">Transferase</keyword>
<dbReference type="SUPFAM" id="SSF53383">
    <property type="entry name" value="PLP-dependent transferases"/>
    <property type="match status" value="1"/>
</dbReference>
<dbReference type="InterPro" id="IPR015422">
    <property type="entry name" value="PyrdxlP-dep_Trfase_small"/>
</dbReference>
<dbReference type="Proteomes" id="UP000436088">
    <property type="component" value="Unassembled WGS sequence"/>
</dbReference>
<sequence>MLNSGSLSLVKSNFHQAVNPQRPICSFERNQKGFIMANISSSPSNVNKGFIVANISSSPSTVSAEPVNQKLSGDSFIRPHLRKLSPYQPILPFEVLSAKLGRKPEDIIKLDANENPYGPPPEVLEALGSLKFPYIYPDSESRQLRAALAEDSGIESDYILVGCGCDELIDLIMRCVLDPGDKILDCPPTFTMYEFDAGVNAAQVIKVPRKPDFGLNVEAIAEAVEREKPKCLFLTSPNNPDGSIISDGVFLKILDMPILVVLDEAYIEFSGIESRMQLVKNHDNLIVLRTFSKRAGLAGIRVGYGSFPLSIIEYFWRAKQPYNVSVAACAALQNPKYLEMVKEALVQERDRLFRLLQEVPFLNPYPSYSNFILCEVTSGMDAKKLKDDLSKMGVMVRHYNNKELKGYIRVTAGKPGHTNALMECLRRLS</sequence>
<dbReference type="InterPro" id="IPR004839">
    <property type="entry name" value="Aminotransferase_I/II_large"/>
</dbReference>
<comment type="cofactor">
    <cofactor evidence="1">
        <name>pyridoxal 5'-phosphate</name>
        <dbReference type="ChEBI" id="CHEBI:597326"/>
    </cofactor>
</comment>
<comment type="pathway">
    <text evidence="2">Amino-acid biosynthesis; L-histidine biosynthesis; L-histidine from 5-phospho-alpha-D-ribose 1-diphosphate: step 7/9.</text>
</comment>
<feature type="domain" description="Aminotransferase class I/classII large" evidence="11">
    <location>
        <begin position="106"/>
        <end position="423"/>
    </location>
</feature>
<evidence type="ECO:0000256" key="1">
    <source>
        <dbReference type="ARBA" id="ARBA00001933"/>
    </source>
</evidence>
<accession>A0A6A3CYF3</accession>
<evidence type="ECO:0000256" key="7">
    <source>
        <dbReference type="ARBA" id="ARBA00022898"/>
    </source>
</evidence>
<dbReference type="EMBL" id="VEPZ02000094">
    <property type="protein sequence ID" value="KAE8733557.1"/>
    <property type="molecule type" value="Genomic_DNA"/>
</dbReference>
<evidence type="ECO:0000256" key="10">
    <source>
        <dbReference type="ARBA" id="ARBA00047481"/>
    </source>
</evidence>
<dbReference type="InterPro" id="IPR015424">
    <property type="entry name" value="PyrdxlP-dep_Trfase"/>
</dbReference>
<keyword evidence="13" id="KW-1185">Reference proteome</keyword>